<proteinExistence type="predicted"/>
<accession>A0ABT5CHJ6</accession>
<protein>
    <recommendedName>
        <fullName evidence="5">Secreted protein</fullName>
    </recommendedName>
</protein>
<feature type="region of interest" description="Disordered" evidence="1">
    <location>
        <begin position="26"/>
        <end position="100"/>
    </location>
</feature>
<reference evidence="3 4" key="1">
    <citation type="submission" date="2023-01" db="EMBL/GenBank/DDBJ databases">
        <title>Minimal conservation of predation-associated metabolite biosynthetic gene clusters underscores biosynthetic potential of Myxococcota including descriptions for ten novel species: Archangium lansinium sp. nov., Myxococcus landrumus sp. nov., Nannocystis bai.</title>
        <authorList>
            <person name="Ahearne A."/>
            <person name="Stevens C."/>
            <person name="Dowd S."/>
        </authorList>
    </citation>
    <scope>NUCLEOTIDE SEQUENCE [LARGE SCALE GENOMIC DNA]</scope>
    <source>
        <strain evidence="3 4">WIWO2</strain>
    </source>
</reference>
<dbReference type="EMBL" id="JAQNDK010000006">
    <property type="protein sequence ID" value="MDC0685259.1"/>
    <property type="molecule type" value="Genomic_DNA"/>
</dbReference>
<dbReference type="RefSeq" id="WP_272103430.1">
    <property type="nucleotide sequence ID" value="NZ_JAQNDK010000006.1"/>
</dbReference>
<keyword evidence="2" id="KW-0732">Signal</keyword>
<comment type="caution">
    <text evidence="3">The sequence shown here is derived from an EMBL/GenBank/DDBJ whole genome shotgun (WGS) entry which is preliminary data.</text>
</comment>
<feature type="signal peptide" evidence="2">
    <location>
        <begin position="1"/>
        <end position="20"/>
    </location>
</feature>
<gene>
    <name evidence="3" type="ORF">POL72_46535</name>
</gene>
<evidence type="ECO:0000256" key="2">
    <source>
        <dbReference type="SAM" id="SignalP"/>
    </source>
</evidence>
<evidence type="ECO:0000313" key="4">
    <source>
        <dbReference type="Proteomes" id="UP001217485"/>
    </source>
</evidence>
<organism evidence="3 4">
    <name type="scientific">Sorangium atrum</name>
    <dbReference type="NCBI Taxonomy" id="2995308"/>
    <lineage>
        <taxon>Bacteria</taxon>
        <taxon>Pseudomonadati</taxon>
        <taxon>Myxococcota</taxon>
        <taxon>Polyangia</taxon>
        <taxon>Polyangiales</taxon>
        <taxon>Polyangiaceae</taxon>
        <taxon>Sorangium</taxon>
    </lineage>
</organism>
<name>A0ABT5CHJ6_9BACT</name>
<keyword evidence="4" id="KW-1185">Reference proteome</keyword>
<feature type="chain" id="PRO_5047412430" description="Secreted protein" evidence="2">
    <location>
        <begin position="21"/>
        <end position="221"/>
    </location>
</feature>
<dbReference type="PROSITE" id="PS51257">
    <property type="entry name" value="PROKAR_LIPOPROTEIN"/>
    <property type="match status" value="1"/>
</dbReference>
<evidence type="ECO:0000313" key="3">
    <source>
        <dbReference type="EMBL" id="MDC0685259.1"/>
    </source>
</evidence>
<evidence type="ECO:0000256" key="1">
    <source>
        <dbReference type="SAM" id="MobiDB-lite"/>
    </source>
</evidence>
<dbReference type="Proteomes" id="UP001217485">
    <property type="component" value="Unassembled WGS sequence"/>
</dbReference>
<evidence type="ECO:0008006" key="5">
    <source>
        <dbReference type="Google" id="ProtNLM"/>
    </source>
</evidence>
<sequence>MRFFVATGLSLCLSISGLLAGAGCISAEVPDPDSGTDSAGVKSAKSDGVEDGSSGDGEAKPPPPPSDDGEATPAPPPSLPPPPALPPPPPLPETCWSGELGDGVTCSDSSDLKDEAYITCRNQGADLAEFTYERELPGCSGSETTGAVYACCPAAEPLPSPTCWTTKIDHGDECQAHSTLDAEASALCGETGQQIFHIWHNSSGTICPEAYDTSALLTCCP</sequence>
<feature type="compositionally biased region" description="Pro residues" evidence="1">
    <location>
        <begin position="73"/>
        <end position="92"/>
    </location>
</feature>